<gene>
    <name evidence="2" type="ORF">SAMN05216550_114123</name>
</gene>
<dbReference type="EMBL" id="FNZM01000014">
    <property type="protein sequence ID" value="SEK04865.1"/>
    <property type="molecule type" value="Genomic_DNA"/>
</dbReference>
<dbReference type="AlphaFoldDB" id="A0AAQ1GJF6"/>
<evidence type="ECO:0000313" key="3">
    <source>
        <dbReference type="Proteomes" id="UP000183529"/>
    </source>
</evidence>
<protein>
    <recommendedName>
        <fullName evidence="4">DUF3304 domain-containing protein</fullName>
    </recommendedName>
</protein>
<evidence type="ECO:0008006" key="4">
    <source>
        <dbReference type="Google" id="ProtNLM"/>
    </source>
</evidence>
<feature type="signal peptide" evidence="1">
    <location>
        <begin position="1"/>
        <end position="25"/>
    </location>
</feature>
<accession>A0AAQ1GJF6</accession>
<dbReference type="Proteomes" id="UP000183529">
    <property type="component" value="Unassembled WGS sequence"/>
</dbReference>
<dbReference type="InterPro" id="IPR021733">
    <property type="entry name" value="DUF3304"/>
</dbReference>
<dbReference type="Pfam" id="PF11745">
    <property type="entry name" value="DUF3304"/>
    <property type="match status" value="1"/>
</dbReference>
<proteinExistence type="predicted"/>
<evidence type="ECO:0000256" key="1">
    <source>
        <dbReference type="SAM" id="SignalP"/>
    </source>
</evidence>
<comment type="caution">
    <text evidence="2">The sequence shown here is derived from an EMBL/GenBank/DDBJ whole genome shotgun (WGS) entry which is preliminary data.</text>
</comment>
<evidence type="ECO:0000313" key="2">
    <source>
        <dbReference type="EMBL" id="SEK04865.1"/>
    </source>
</evidence>
<sequence length="279" mass="30503">MKLGTFLLTRVAVASALCVALNACGKSEPSYSSISTMALNYMPYNLAGFTITDQFGHEVSSGGDNEPGGGGGVSCCYALKGTQFKVSWNYYDANQWHAGDEKTFHAETTVTLPDSPEPTRIGDRILAVHFYPDRHVELEFPASIMPNSRLPVVDVVRAMQQKHGDALDHRYDDTEGDADRRIARAVAQAWIKYRLTDERDLEQYAYFALLINSDFDAHPAVQKIIQADKAKPGALAASLQGLQPAVLKALKNKQFAKVPVPAIPDGLVPPPREAYQHAG</sequence>
<reference evidence="2 3" key="1">
    <citation type="submission" date="2016-10" db="EMBL/GenBank/DDBJ databases">
        <authorList>
            <person name="Varghese N."/>
            <person name="Submissions S."/>
        </authorList>
    </citation>
    <scope>NUCLEOTIDE SEQUENCE [LARGE SCALE GENOMIC DNA]</scope>
    <source>
        <strain evidence="2 3">LMG 22274</strain>
    </source>
</reference>
<keyword evidence="1" id="KW-0732">Signal</keyword>
<feature type="chain" id="PRO_5042812621" description="DUF3304 domain-containing protein" evidence="1">
    <location>
        <begin position="26"/>
        <end position="279"/>
    </location>
</feature>
<organism evidence="2 3">
    <name type="scientific">Paraburkholderia tropica</name>
    <dbReference type="NCBI Taxonomy" id="92647"/>
    <lineage>
        <taxon>Bacteria</taxon>
        <taxon>Pseudomonadati</taxon>
        <taxon>Pseudomonadota</taxon>
        <taxon>Betaproteobacteria</taxon>
        <taxon>Burkholderiales</taxon>
        <taxon>Burkholderiaceae</taxon>
        <taxon>Paraburkholderia</taxon>
    </lineage>
</organism>
<name>A0AAQ1GJF6_9BURK</name>